<name>C6RH52_9BACT</name>
<dbReference type="EMBL" id="ACVQ01000023">
    <property type="protein sequence ID" value="EET79311.1"/>
    <property type="molecule type" value="Genomic_DNA"/>
</dbReference>
<accession>C6RH52</accession>
<evidence type="ECO:0000313" key="2">
    <source>
        <dbReference type="Proteomes" id="UP000003107"/>
    </source>
</evidence>
<protein>
    <submittedName>
        <fullName evidence="1">Uncharacterized protein</fullName>
    </submittedName>
</protein>
<keyword evidence="2" id="KW-1185">Reference proteome</keyword>
<dbReference type="AlphaFoldDB" id="C6RH52"/>
<gene>
    <name evidence="1" type="ORF">CAMSH0001_2149</name>
</gene>
<sequence>MLSKFENQKSLGKICGFSSNLAAHASKFENIRNPRKFDVRILKFAR</sequence>
<dbReference type="Proteomes" id="UP000003107">
    <property type="component" value="Unassembled WGS sequence"/>
</dbReference>
<proteinExistence type="predicted"/>
<reference evidence="1 2" key="1">
    <citation type="submission" date="2009-07" db="EMBL/GenBank/DDBJ databases">
        <authorList>
            <person name="Madupu R."/>
            <person name="Sebastian Y."/>
            <person name="Durkin A.S."/>
            <person name="Torralba M."/>
            <person name="Methe B."/>
            <person name="Sutton G.G."/>
            <person name="Strausberg R.L."/>
            <person name="Nelson K.E."/>
        </authorList>
    </citation>
    <scope>NUCLEOTIDE SEQUENCE [LARGE SCALE GENOMIC DNA]</scope>
    <source>
        <strain evidence="1 2">RM3277</strain>
    </source>
</reference>
<organism evidence="1 2">
    <name type="scientific">Campylobacter showae RM3277</name>
    <dbReference type="NCBI Taxonomy" id="553219"/>
    <lineage>
        <taxon>Bacteria</taxon>
        <taxon>Pseudomonadati</taxon>
        <taxon>Campylobacterota</taxon>
        <taxon>Epsilonproteobacteria</taxon>
        <taxon>Campylobacterales</taxon>
        <taxon>Campylobacteraceae</taxon>
        <taxon>Campylobacter</taxon>
    </lineage>
</organism>
<evidence type="ECO:0000313" key="1">
    <source>
        <dbReference type="EMBL" id="EET79311.1"/>
    </source>
</evidence>
<comment type="caution">
    <text evidence="1">The sequence shown here is derived from an EMBL/GenBank/DDBJ whole genome shotgun (WGS) entry which is preliminary data.</text>
</comment>
<dbReference type="STRING" id="553219.CAMSH0001_2149"/>